<accession>A0A8T1TXV6</accession>
<proteinExistence type="predicted"/>
<evidence type="ECO:0000313" key="2">
    <source>
        <dbReference type="Proteomes" id="UP000688947"/>
    </source>
</evidence>
<organism evidence="1 2">
    <name type="scientific">Phytophthora cactorum</name>
    <dbReference type="NCBI Taxonomy" id="29920"/>
    <lineage>
        <taxon>Eukaryota</taxon>
        <taxon>Sar</taxon>
        <taxon>Stramenopiles</taxon>
        <taxon>Oomycota</taxon>
        <taxon>Peronosporomycetes</taxon>
        <taxon>Peronosporales</taxon>
        <taxon>Peronosporaceae</taxon>
        <taxon>Phytophthora</taxon>
    </lineage>
</organism>
<dbReference type="AlphaFoldDB" id="A0A8T1TXV6"/>
<dbReference type="EMBL" id="JAENGZ010001054">
    <property type="protein sequence ID" value="KAG6951085.1"/>
    <property type="molecule type" value="Genomic_DNA"/>
</dbReference>
<protein>
    <submittedName>
        <fullName evidence="1">Uncharacterized protein</fullName>
    </submittedName>
</protein>
<comment type="caution">
    <text evidence="1">The sequence shown here is derived from an EMBL/GenBank/DDBJ whole genome shotgun (WGS) entry which is preliminary data.</text>
</comment>
<name>A0A8T1TXV6_9STRA</name>
<reference evidence="1" key="1">
    <citation type="submission" date="2021-01" db="EMBL/GenBank/DDBJ databases">
        <title>Phytophthora aleatoria, a newly-described species from Pinus radiata is distinct from Phytophthora cactorum isolates based on comparative genomics.</title>
        <authorList>
            <person name="Mcdougal R."/>
            <person name="Panda P."/>
            <person name="Williams N."/>
            <person name="Studholme D.J."/>
        </authorList>
    </citation>
    <scope>NUCLEOTIDE SEQUENCE</scope>
    <source>
        <strain evidence="1">NZFS 3830</strain>
    </source>
</reference>
<evidence type="ECO:0000313" key="1">
    <source>
        <dbReference type="EMBL" id="KAG6951085.1"/>
    </source>
</evidence>
<sequence>MKYAMHTRGQPLGSSDWRVFNGMETTPRFLSRRGKSQQRVFLSLSGRKPLPLSPNPPAASVYRLVRTSALFTLDPLVEDRRMRLSPTAPTADWLQCYSPVKSIVTMSGFGVASPCRRALRLLYLSYSLLLFNRTQNATIMCL</sequence>
<gene>
    <name evidence="1" type="ORF">JG687_00013828</name>
</gene>
<dbReference type="Proteomes" id="UP000688947">
    <property type="component" value="Unassembled WGS sequence"/>
</dbReference>